<keyword evidence="2" id="KW-1185">Reference proteome</keyword>
<comment type="caution">
    <text evidence="1">The sequence shown here is derived from an EMBL/GenBank/DDBJ whole genome shotgun (WGS) entry which is preliminary data.</text>
</comment>
<sequence>MELTICPLRLRNNQVSGVNKLEAKTLGTPRNEEAVIGNKDESKRLLEAAKEVVNMMQGDYTPYGRKPPVNNHVPKH</sequence>
<name>A0A9W7GWA2_HIBTR</name>
<proteinExistence type="predicted"/>
<accession>A0A9W7GWA2</accession>
<dbReference type="OrthoDB" id="1937240at2759"/>
<reference evidence="1" key="1">
    <citation type="submission" date="2023-05" db="EMBL/GenBank/DDBJ databases">
        <title>Genome and transcriptome analyses reveal genes involved in the formation of fine ridges on petal epidermal cells in Hibiscus trionum.</title>
        <authorList>
            <person name="Koshimizu S."/>
            <person name="Masuda S."/>
            <person name="Ishii T."/>
            <person name="Shirasu K."/>
            <person name="Hoshino A."/>
            <person name="Arita M."/>
        </authorList>
    </citation>
    <scope>NUCLEOTIDE SEQUENCE</scope>
    <source>
        <strain evidence="1">Hamamatsu line</strain>
    </source>
</reference>
<evidence type="ECO:0000313" key="2">
    <source>
        <dbReference type="Proteomes" id="UP001165190"/>
    </source>
</evidence>
<gene>
    <name evidence="1" type="ORF">HRI_000290000</name>
</gene>
<protein>
    <submittedName>
        <fullName evidence="1">Uncharacterized protein</fullName>
    </submittedName>
</protein>
<dbReference type="EMBL" id="BSYR01000004">
    <property type="protein sequence ID" value="GMI66207.1"/>
    <property type="molecule type" value="Genomic_DNA"/>
</dbReference>
<dbReference type="AlphaFoldDB" id="A0A9W7GWA2"/>
<evidence type="ECO:0000313" key="1">
    <source>
        <dbReference type="EMBL" id="GMI66207.1"/>
    </source>
</evidence>
<dbReference type="Proteomes" id="UP001165190">
    <property type="component" value="Unassembled WGS sequence"/>
</dbReference>
<organism evidence="1 2">
    <name type="scientific">Hibiscus trionum</name>
    <name type="common">Flower of an hour</name>
    <dbReference type="NCBI Taxonomy" id="183268"/>
    <lineage>
        <taxon>Eukaryota</taxon>
        <taxon>Viridiplantae</taxon>
        <taxon>Streptophyta</taxon>
        <taxon>Embryophyta</taxon>
        <taxon>Tracheophyta</taxon>
        <taxon>Spermatophyta</taxon>
        <taxon>Magnoliopsida</taxon>
        <taxon>eudicotyledons</taxon>
        <taxon>Gunneridae</taxon>
        <taxon>Pentapetalae</taxon>
        <taxon>rosids</taxon>
        <taxon>malvids</taxon>
        <taxon>Malvales</taxon>
        <taxon>Malvaceae</taxon>
        <taxon>Malvoideae</taxon>
        <taxon>Hibiscus</taxon>
    </lineage>
</organism>